<evidence type="ECO:0000256" key="2">
    <source>
        <dbReference type="ARBA" id="ARBA00006257"/>
    </source>
</evidence>
<keyword evidence="5 7" id="KW-1133">Transmembrane helix</keyword>
<keyword evidence="6 7" id="KW-0472">Membrane</keyword>
<gene>
    <name evidence="8" type="primary">ssaR</name>
    <name evidence="8" type="ORF">CQ14_29570</name>
</gene>
<dbReference type="NCBIfam" id="NF009438">
    <property type="entry name" value="PRK12797.1"/>
    <property type="match status" value="1"/>
</dbReference>
<dbReference type="InterPro" id="IPR005838">
    <property type="entry name" value="T3SS_IM_P"/>
</dbReference>
<dbReference type="NCBIfam" id="TIGR01102">
    <property type="entry name" value="yscR"/>
    <property type="match status" value="1"/>
</dbReference>
<dbReference type="AlphaFoldDB" id="A0A0R3MQJ4"/>
<dbReference type="PRINTS" id="PR01302">
    <property type="entry name" value="TYPE3IMPPROT"/>
</dbReference>
<evidence type="ECO:0000313" key="8">
    <source>
        <dbReference type="EMBL" id="KRR20277.1"/>
    </source>
</evidence>
<dbReference type="PANTHER" id="PTHR30587">
    <property type="entry name" value="FLAGELLAR BIOSYNTHETIC PROTEIN FLIP"/>
    <property type="match status" value="1"/>
</dbReference>
<dbReference type="Pfam" id="PF00813">
    <property type="entry name" value="FliP"/>
    <property type="match status" value="1"/>
</dbReference>
<protein>
    <submittedName>
        <fullName evidence="8">Type III secretion system protein SsaR</fullName>
    </submittedName>
</protein>
<evidence type="ECO:0000313" key="9">
    <source>
        <dbReference type="Proteomes" id="UP000051660"/>
    </source>
</evidence>
<organism evidence="8 9">
    <name type="scientific">Bradyrhizobium lablabi</name>
    <dbReference type="NCBI Taxonomy" id="722472"/>
    <lineage>
        <taxon>Bacteria</taxon>
        <taxon>Pseudomonadati</taxon>
        <taxon>Pseudomonadota</taxon>
        <taxon>Alphaproteobacteria</taxon>
        <taxon>Hyphomicrobiales</taxon>
        <taxon>Nitrobacteraceae</taxon>
        <taxon>Bradyrhizobium</taxon>
    </lineage>
</organism>
<evidence type="ECO:0000256" key="1">
    <source>
        <dbReference type="ARBA" id="ARBA00004651"/>
    </source>
</evidence>
<feature type="transmembrane region" description="Helical" evidence="7">
    <location>
        <begin position="53"/>
        <end position="71"/>
    </location>
</feature>
<evidence type="ECO:0000256" key="7">
    <source>
        <dbReference type="RuleBase" id="RU362070"/>
    </source>
</evidence>
<keyword evidence="3 7" id="KW-1003">Cell membrane</keyword>
<dbReference type="GO" id="GO:0009306">
    <property type="term" value="P:protein secretion"/>
    <property type="evidence" value="ECO:0007669"/>
    <property type="project" value="UniProtKB-UniRule"/>
</dbReference>
<evidence type="ECO:0000256" key="6">
    <source>
        <dbReference type="ARBA" id="ARBA00023136"/>
    </source>
</evidence>
<sequence length="220" mass="24030">MNKLPDPATLIVLMGAIAVLPFVAITVTSYVKLVVVFGLLRNALGVQNIPPNMALNAIAILLSAYIMQPVAKSAYQALRDRPVAYQTFGELVDTIARGAEPVRDFLVKNTSKTTRHFFVNATQKLWSKDDSADVVDSAFLILIPAFITSELEEAFKVGCLLFLPFIVIDLVISNILLAMGMMMVSPMTISLPFKLFLFVAVNGWQRLIHGLVLSYAGPAS</sequence>
<dbReference type="OrthoDB" id="9805111at2"/>
<dbReference type="RefSeq" id="WP_057860640.1">
    <property type="nucleotide sequence ID" value="NZ_LLYB01000089.1"/>
</dbReference>
<dbReference type="PANTHER" id="PTHR30587:SF2">
    <property type="entry name" value="SURFACE PRESENTATION OF ANTIGENS PROTEIN SPAP"/>
    <property type="match status" value="1"/>
</dbReference>
<feature type="transmembrane region" description="Helical" evidence="7">
    <location>
        <begin position="161"/>
        <end position="183"/>
    </location>
</feature>
<comment type="subcellular location">
    <subcellularLocation>
        <location evidence="1">Cell membrane</location>
        <topology evidence="1">Multi-pass membrane protein</topology>
    </subcellularLocation>
</comment>
<feature type="transmembrane region" description="Helical" evidence="7">
    <location>
        <begin position="12"/>
        <end position="33"/>
    </location>
</feature>
<evidence type="ECO:0000256" key="5">
    <source>
        <dbReference type="ARBA" id="ARBA00022989"/>
    </source>
</evidence>
<name>A0A0R3MQJ4_9BRAD</name>
<comment type="similarity">
    <text evidence="2 7">Belongs to the FliP/MopC/SpaP family.</text>
</comment>
<dbReference type="InterPro" id="IPR005773">
    <property type="entry name" value="T3SS_YscR-like"/>
</dbReference>
<comment type="caution">
    <text evidence="8">The sequence shown here is derived from an EMBL/GenBank/DDBJ whole genome shotgun (WGS) entry which is preliminary data.</text>
</comment>
<dbReference type="EMBL" id="LLYB01000089">
    <property type="protein sequence ID" value="KRR20277.1"/>
    <property type="molecule type" value="Genomic_DNA"/>
</dbReference>
<dbReference type="GO" id="GO:0005886">
    <property type="term" value="C:plasma membrane"/>
    <property type="evidence" value="ECO:0007669"/>
    <property type="project" value="UniProtKB-SubCell"/>
</dbReference>
<proteinExistence type="inferred from homology"/>
<evidence type="ECO:0000256" key="3">
    <source>
        <dbReference type="ARBA" id="ARBA00022475"/>
    </source>
</evidence>
<feature type="transmembrane region" description="Helical" evidence="7">
    <location>
        <begin position="195"/>
        <end position="216"/>
    </location>
</feature>
<dbReference type="PROSITE" id="PS01061">
    <property type="entry name" value="FLIP_2"/>
    <property type="match status" value="1"/>
</dbReference>
<dbReference type="Proteomes" id="UP000051660">
    <property type="component" value="Unassembled WGS sequence"/>
</dbReference>
<evidence type="ECO:0000256" key="4">
    <source>
        <dbReference type="ARBA" id="ARBA00022692"/>
    </source>
</evidence>
<accession>A0A0R3MQJ4</accession>
<reference evidence="8 9" key="1">
    <citation type="submission" date="2014-03" db="EMBL/GenBank/DDBJ databases">
        <title>Bradyrhizobium valentinum sp. nov., isolated from effective nodules of Lupinus mariae-josephae, a lupine endemic of basic-lime soils in Eastern Spain.</title>
        <authorList>
            <person name="Duran D."/>
            <person name="Rey L."/>
            <person name="Navarro A."/>
            <person name="Busquets A."/>
            <person name="Imperial J."/>
            <person name="Ruiz-Argueso T."/>
        </authorList>
    </citation>
    <scope>NUCLEOTIDE SEQUENCE [LARGE SCALE GENOMIC DNA]</scope>
    <source>
        <strain evidence="8 9">CCBAU 23086</strain>
    </source>
</reference>
<keyword evidence="4 7" id="KW-0812">Transmembrane</keyword>